<evidence type="ECO:0000313" key="1">
    <source>
        <dbReference type="EMBL" id="WHQ68878.1"/>
    </source>
</evidence>
<proteinExistence type="predicted"/>
<gene>
    <name evidence="1" type="ORF">KEC54_21410</name>
</gene>
<reference evidence="1" key="1">
    <citation type="journal article" date="2022" name="Biotechnol. Bioprocess Eng.">
        <title>Pan-genome Analysis Reveals Comparative Genomic Features of Central Metabolic Pathways in Methylorubrum extorquens.</title>
        <authorList>
            <person name="Lee G.M."/>
            <person name="Scott-Nevros Z.K."/>
            <person name="Lee S.-M."/>
            <person name="Kim D."/>
        </authorList>
    </citation>
    <scope>NUCLEOTIDE SEQUENCE</scope>
    <source>
        <strain evidence="1">ATCC 55366</strain>
    </source>
</reference>
<organism evidence="1 2">
    <name type="scientific">Methylorubrum extorquens</name>
    <name type="common">Methylobacterium dichloromethanicum</name>
    <name type="synonym">Methylobacterium extorquens</name>
    <dbReference type="NCBI Taxonomy" id="408"/>
    <lineage>
        <taxon>Bacteria</taxon>
        <taxon>Pseudomonadati</taxon>
        <taxon>Pseudomonadota</taxon>
        <taxon>Alphaproteobacteria</taxon>
        <taxon>Hyphomicrobiales</taxon>
        <taxon>Methylobacteriaceae</taxon>
        <taxon>Methylorubrum</taxon>
    </lineage>
</organism>
<dbReference type="EMBL" id="CP073633">
    <property type="protein sequence ID" value="WHQ68878.1"/>
    <property type="molecule type" value="Genomic_DNA"/>
</dbReference>
<sequence length="66" mass="7632">MIIQWGFRGFEFQAPGFGLIACMDDFEVSVGPFALTLLRDGLFLRGRQGERHWHWDDVRAWFTGAV</sequence>
<name>A0AAX3WC41_METEX</name>
<dbReference type="Proteomes" id="UP001223720">
    <property type="component" value="Chromosome"/>
</dbReference>
<evidence type="ECO:0000313" key="2">
    <source>
        <dbReference type="Proteomes" id="UP001223720"/>
    </source>
</evidence>
<accession>A0AAX3WC41</accession>
<dbReference type="AlphaFoldDB" id="A0AAX3WC41"/>
<dbReference type="RefSeq" id="WP_133090619.1">
    <property type="nucleotide sequence ID" value="NZ_CP073633.1"/>
</dbReference>
<protein>
    <submittedName>
        <fullName evidence="1">Uncharacterized protein</fullName>
    </submittedName>
</protein>